<dbReference type="PROSITE" id="PS51198">
    <property type="entry name" value="UVRD_HELICASE_ATP_BIND"/>
    <property type="match status" value="1"/>
</dbReference>
<gene>
    <name evidence="15" type="ORF">MS2017_1598</name>
</gene>
<dbReference type="GO" id="GO:0016887">
    <property type="term" value="F:ATP hydrolysis activity"/>
    <property type="evidence" value="ECO:0007669"/>
    <property type="project" value="RHEA"/>
</dbReference>
<dbReference type="CDD" id="cd18807">
    <property type="entry name" value="SF1_C_UvrD"/>
    <property type="match status" value="1"/>
</dbReference>
<evidence type="ECO:0000313" key="15">
    <source>
        <dbReference type="EMBL" id="AYQ57282.1"/>
    </source>
</evidence>
<dbReference type="GO" id="GO:0043138">
    <property type="term" value="F:3'-5' DNA helicase activity"/>
    <property type="evidence" value="ECO:0007669"/>
    <property type="project" value="UniProtKB-EC"/>
</dbReference>
<comment type="similarity">
    <text evidence="1">Belongs to the helicase family. UvrD subfamily.</text>
</comment>
<dbReference type="NCBIfam" id="NF008743">
    <property type="entry name" value="PRK11773.1"/>
    <property type="match status" value="1"/>
</dbReference>
<dbReference type="InterPro" id="IPR014017">
    <property type="entry name" value="DNA_helicase_UvrD-like_C"/>
</dbReference>
<dbReference type="PROSITE" id="PS51217">
    <property type="entry name" value="UVRD_HELICASE_CTER"/>
    <property type="match status" value="1"/>
</dbReference>
<evidence type="ECO:0000256" key="5">
    <source>
        <dbReference type="ARBA" id="ARBA00022840"/>
    </source>
</evidence>
<keyword evidence="7" id="KW-0413">Isomerase</keyword>
<reference evidence="15 16" key="1">
    <citation type="submission" date="2017-11" db="EMBL/GenBank/DDBJ databases">
        <title>Genome sequence of the bacterial symbiont EPR9N from a vent mussel Bathymodiolus thermophilus.</title>
        <authorList>
            <person name="Won Y.-J."/>
        </authorList>
    </citation>
    <scope>NUCLEOTIDE SEQUENCE [LARGE SCALE GENOMIC DNA]</scope>
    <source>
        <strain evidence="15 16">EPR9N</strain>
    </source>
</reference>
<name>A0A3G3IP70_9GAMM</name>
<evidence type="ECO:0000256" key="7">
    <source>
        <dbReference type="ARBA" id="ARBA00023235"/>
    </source>
</evidence>
<evidence type="ECO:0000259" key="14">
    <source>
        <dbReference type="PROSITE" id="PS51217"/>
    </source>
</evidence>
<dbReference type="AlphaFoldDB" id="A0A3G3IP70"/>
<dbReference type="InterPro" id="IPR014016">
    <property type="entry name" value="UvrD-like_ATP-bd"/>
</dbReference>
<feature type="domain" description="UvrD-like helicase ATP-binding" evidence="13">
    <location>
        <begin position="9"/>
        <end position="287"/>
    </location>
</feature>
<evidence type="ECO:0000256" key="9">
    <source>
        <dbReference type="ARBA" id="ARBA00034808"/>
    </source>
</evidence>
<dbReference type="PANTHER" id="PTHR11070:SF2">
    <property type="entry name" value="ATP-DEPENDENT DNA HELICASE SRS2"/>
    <property type="match status" value="1"/>
</dbReference>
<protein>
    <recommendedName>
        <fullName evidence="9">DNA 3'-5' helicase</fullName>
        <ecNumber evidence="9">5.6.2.4</ecNumber>
    </recommendedName>
    <alternativeName>
        <fullName evidence="10">DNA 3'-5' helicase II</fullName>
    </alternativeName>
</protein>
<dbReference type="Proteomes" id="UP000278334">
    <property type="component" value="Chromosome"/>
</dbReference>
<dbReference type="Pfam" id="PF21196">
    <property type="entry name" value="PcrA_UvrD_tudor"/>
    <property type="match status" value="1"/>
</dbReference>
<evidence type="ECO:0000259" key="13">
    <source>
        <dbReference type="PROSITE" id="PS51198"/>
    </source>
</evidence>
<comment type="catalytic activity">
    <reaction evidence="8">
        <text>Couples ATP hydrolysis with the unwinding of duplex DNA by translocating in the 3'-5' direction.</text>
        <dbReference type="EC" id="5.6.2.4"/>
    </reaction>
</comment>
<dbReference type="Pfam" id="PF00580">
    <property type="entry name" value="UvrD-helicase"/>
    <property type="match status" value="1"/>
</dbReference>
<keyword evidence="3 12" id="KW-0378">Hydrolase</keyword>
<evidence type="ECO:0000256" key="10">
    <source>
        <dbReference type="ARBA" id="ARBA00034923"/>
    </source>
</evidence>
<keyword evidence="5 12" id="KW-0067">ATP-binding</keyword>
<dbReference type="InterPro" id="IPR027417">
    <property type="entry name" value="P-loop_NTPase"/>
</dbReference>
<accession>A0A3G3IP70</accession>
<evidence type="ECO:0000256" key="12">
    <source>
        <dbReference type="PROSITE-ProRule" id="PRU00560"/>
    </source>
</evidence>
<evidence type="ECO:0000256" key="6">
    <source>
        <dbReference type="ARBA" id="ARBA00023125"/>
    </source>
</evidence>
<sequence>MNLSEIIDGLNSEQSQSVTLNDTQSALILAGAGSGKTRVLTHRIAYLVTQKNLHIDAILAVTFTNKAANEMRERLNVLLRRPIRSMWVGTFHGLAHRLLRTHPTEANLSPQFQILDQQDQYRIVKRLMKENQMDESKFPVRKVQWFINQQKDEGIRPNDIEAGHNFFVKKSLEIFKLYEAHCHANDLIDFAELLVRSYELLKNNPVLLTHYQTRFAHILVDEFQDTNTVQYKWIKLLFNGDNKVFCVGDDDQSIYGWRGAKIENITKLTQDFAPLQTIRLEQNYRSTGNILNASNALITHNSNRMGKSLWTDAGEGDLIDLYEARTEIDEADFVVSAIQKHLDNGVSASECAILYRSNAQSRGFEERLIKYNIPYIIYGGLRFFERAEIKDALGYLRLMETTADSVAFERVVNFPTRGIGAATVEKIRAFARENQTNLFQAAISIAPTLPTRAANALIGFTQLIEKMQDDTQHLNLSEKVAHLITASGLIAHYSSDKTDKAGSKTANLEELIAAAEQYHHEEDSDMSETLGFLSLASLDSSGDANSPPAQNVQLMTIHSAKGLEFPYVFLTGMEEDLFPSRQSKDEPHLIDEERRLCYVGMTRAMKKLSLSFAIKRFLHGQSIYAYPSRFLSEIPSKHLNQIKQKYGATPQNYQADDSFNQEITQITPSANGQLSIGKTVKHTKFGFGTILNFEGDGDSARVQVKFKTAGTKWLISAYAKLEFV</sequence>
<organism evidence="15 16">
    <name type="scientific">Bathymodiolus thermophilus thioautotrophic gill symbiont</name>
    <dbReference type="NCBI Taxonomy" id="2360"/>
    <lineage>
        <taxon>Bacteria</taxon>
        <taxon>Pseudomonadati</taxon>
        <taxon>Pseudomonadota</taxon>
        <taxon>Gammaproteobacteria</taxon>
        <taxon>sulfur-oxidizing symbionts</taxon>
    </lineage>
</organism>
<dbReference type="InterPro" id="IPR000212">
    <property type="entry name" value="DNA_helicase_UvrD/REP"/>
</dbReference>
<dbReference type="GO" id="GO:0005524">
    <property type="term" value="F:ATP binding"/>
    <property type="evidence" value="ECO:0007669"/>
    <property type="project" value="UniProtKB-UniRule"/>
</dbReference>
<proteinExistence type="inferred from homology"/>
<dbReference type="Gene3D" id="3.40.50.300">
    <property type="entry name" value="P-loop containing nucleotide triphosphate hydrolases"/>
    <property type="match status" value="2"/>
</dbReference>
<keyword evidence="4 12" id="KW-0347">Helicase</keyword>
<dbReference type="GO" id="GO:0003677">
    <property type="term" value="F:DNA binding"/>
    <property type="evidence" value="ECO:0007669"/>
    <property type="project" value="UniProtKB-KW"/>
</dbReference>
<dbReference type="GO" id="GO:0005829">
    <property type="term" value="C:cytosol"/>
    <property type="evidence" value="ECO:0007669"/>
    <property type="project" value="TreeGrafter"/>
</dbReference>
<dbReference type="GO" id="GO:0033202">
    <property type="term" value="C:DNA helicase complex"/>
    <property type="evidence" value="ECO:0007669"/>
    <property type="project" value="TreeGrafter"/>
</dbReference>
<evidence type="ECO:0000256" key="8">
    <source>
        <dbReference type="ARBA" id="ARBA00034617"/>
    </source>
</evidence>
<evidence type="ECO:0000256" key="1">
    <source>
        <dbReference type="ARBA" id="ARBA00009922"/>
    </source>
</evidence>
<dbReference type="GO" id="GO:0000725">
    <property type="term" value="P:recombinational repair"/>
    <property type="evidence" value="ECO:0007669"/>
    <property type="project" value="TreeGrafter"/>
</dbReference>
<dbReference type="SUPFAM" id="SSF52540">
    <property type="entry name" value="P-loop containing nucleoside triphosphate hydrolases"/>
    <property type="match status" value="1"/>
</dbReference>
<feature type="binding site" evidence="12">
    <location>
        <begin position="30"/>
        <end position="37"/>
    </location>
    <ligand>
        <name>ATP</name>
        <dbReference type="ChEBI" id="CHEBI:30616"/>
    </ligand>
</feature>
<dbReference type="InterPro" id="IPR013986">
    <property type="entry name" value="DExx_box_DNA_helicase_dom_sf"/>
</dbReference>
<dbReference type="Gene3D" id="1.10.486.10">
    <property type="entry name" value="PCRA, domain 4"/>
    <property type="match status" value="1"/>
</dbReference>
<dbReference type="EMBL" id="CP024634">
    <property type="protein sequence ID" value="AYQ57282.1"/>
    <property type="molecule type" value="Genomic_DNA"/>
</dbReference>
<dbReference type="PANTHER" id="PTHR11070">
    <property type="entry name" value="UVRD / RECB / PCRA DNA HELICASE FAMILY MEMBER"/>
    <property type="match status" value="1"/>
</dbReference>
<evidence type="ECO:0000256" key="2">
    <source>
        <dbReference type="ARBA" id="ARBA00022741"/>
    </source>
</evidence>
<evidence type="ECO:0000256" key="3">
    <source>
        <dbReference type="ARBA" id="ARBA00022801"/>
    </source>
</evidence>
<dbReference type="KEGG" id="bthg:MS2017_1598"/>
<evidence type="ECO:0000256" key="11">
    <source>
        <dbReference type="ARBA" id="ARBA00048988"/>
    </source>
</evidence>
<keyword evidence="6" id="KW-0238">DNA-binding</keyword>
<comment type="catalytic activity">
    <reaction evidence="11">
        <text>ATP + H2O = ADP + phosphate + H(+)</text>
        <dbReference type="Rhea" id="RHEA:13065"/>
        <dbReference type="ChEBI" id="CHEBI:15377"/>
        <dbReference type="ChEBI" id="CHEBI:15378"/>
        <dbReference type="ChEBI" id="CHEBI:30616"/>
        <dbReference type="ChEBI" id="CHEBI:43474"/>
        <dbReference type="ChEBI" id="CHEBI:456216"/>
        <dbReference type="EC" id="5.6.2.4"/>
    </reaction>
</comment>
<evidence type="ECO:0000313" key="16">
    <source>
        <dbReference type="Proteomes" id="UP000278334"/>
    </source>
</evidence>
<dbReference type="RefSeq" id="WP_122951854.1">
    <property type="nucleotide sequence ID" value="NZ_CP024634.1"/>
</dbReference>
<dbReference type="EC" id="5.6.2.4" evidence="9"/>
<keyword evidence="2 12" id="KW-0547">Nucleotide-binding</keyword>
<evidence type="ECO:0000256" key="4">
    <source>
        <dbReference type="ARBA" id="ARBA00022806"/>
    </source>
</evidence>
<dbReference type="Gene3D" id="1.10.10.160">
    <property type="match status" value="1"/>
</dbReference>
<feature type="domain" description="UvrD-like helicase C-terminal" evidence="14">
    <location>
        <begin position="288"/>
        <end position="562"/>
    </location>
</feature>
<dbReference type="Pfam" id="PF13361">
    <property type="entry name" value="UvrD_C"/>
    <property type="match status" value="1"/>
</dbReference>
<dbReference type="CDD" id="cd17932">
    <property type="entry name" value="DEXQc_UvrD"/>
    <property type="match status" value="1"/>
</dbReference>